<protein>
    <recommendedName>
        <fullName evidence="4 7">dTDP-4-dehydrorhamnose 3,5-epimerase</fullName>
        <ecNumber evidence="3 7">5.1.3.13</ecNumber>
    </recommendedName>
    <alternativeName>
        <fullName evidence="7">Thymidine diphospho-4-keto-rhamnose 3,5-epimerase</fullName>
    </alternativeName>
</protein>
<dbReference type="InterPro" id="IPR000888">
    <property type="entry name" value="RmlC-like"/>
</dbReference>
<keyword evidence="9" id="KW-1185">Reference proteome</keyword>
<dbReference type="AlphaFoldDB" id="A0A7X0H649"/>
<keyword evidence="7 8" id="KW-0413">Isomerase</keyword>
<dbReference type="Proteomes" id="UP000541810">
    <property type="component" value="Unassembled WGS sequence"/>
</dbReference>
<evidence type="ECO:0000256" key="1">
    <source>
        <dbReference type="ARBA" id="ARBA00001298"/>
    </source>
</evidence>
<reference evidence="8 9" key="1">
    <citation type="submission" date="2020-08" db="EMBL/GenBank/DDBJ databases">
        <title>Genomic Encyclopedia of Type Strains, Phase IV (KMG-IV): sequencing the most valuable type-strain genomes for metagenomic binning, comparative biology and taxonomic classification.</title>
        <authorList>
            <person name="Goeker M."/>
        </authorList>
    </citation>
    <scope>NUCLEOTIDE SEQUENCE [LARGE SCALE GENOMIC DNA]</scope>
    <source>
        <strain evidence="8 9">DSM 103725</strain>
    </source>
</reference>
<comment type="catalytic activity">
    <reaction evidence="1 7">
        <text>dTDP-4-dehydro-6-deoxy-alpha-D-glucose = dTDP-4-dehydro-beta-L-rhamnose</text>
        <dbReference type="Rhea" id="RHEA:16969"/>
        <dbReference type="ChEBI" id="CHEBI:57649"/>
        <dbReference type="ChEBI" id="CHEBI:62830"/>
        <dbReference type="EC" id="5.1.3.13"/>
    </reaction>
</comment>
<dbReference type="SUPFAM" id="SSF51182">
    <property type="entry name" value="RmlC-like cupins"/>
    <property type="match status" value="1"/>
</dbReference>
<comment type="pathway">
    <text evidence="7">Carbohydrate biosynthesis; dTDP-L-rhamnose biosynthesis.</text>
</comment>
<dbReference type="GO" id="GO:0005829">
    <property type="term" value="C:cytosol"/>
    <property type="evidence" value="ECO:0007669"/>
    <property type="project" value="TreeGrafter"/>
</dbReference>
<gene>
    <name evidence="8" type="ORF">HNQ40_001822</name>
</gene>
<dbReference type="RefSeq" id="WP_184677558.1">
    <property type="nucleotide sequence ID" value="NZ_JACHGY010000001.1"/>
</dbReference>
<comment type="caution">
    <text evidence="8">The sequence shown here is derived from an EMBL/GenBank/DDBJ whole genome shotgun (WGS) entry which is preliminary data.</text>
</comment>
<comment type="function">
    <text evidence="2 7">Catalyzes the epimerization of the C3' and C5'positions of dTDP-6-deoxy-D-xylo-4-hexulose, forming dTDP-6-deoxy-L-lyxo-4-hexulose.</text>
</comment>
<dbReference type="CDD" id="cd00438">
    <property type="entry name" value="cupin_RmlC"/>
    <property type="match status" value="1"/>
</dbReference>
<evidence type="ECO:0000313" key="8">
    <source>
        <dbReference type="EMBL" id="MBB6430016.1"/>
    </source>
</evidence>
<comment type="subunit">
    <text evidence="7">Homodimer.</text>
</comment>
<evidence type="ECO:0000256" key="3">
    <source>
        <dbReference type="ARBA" id="ARBA00012098"/>
    </source>
</evidence>
<dbReference type="GO" id="GO:0008830">
    <property type="term" value="F:dTDP-4-dehydrorhamnose 3,5-epimerase activity"/>
    <property type="evidence" value="ECO:0007669"/>
    <property type="project" value="UniProtKB-UniRule"/>
</dbReference>
<evidence type="ECO:0000256" key="5">
    <source>
        <dbReference type="PIRSR" id="PIRSR600888-1"/>
    </source>
</evidence>
<dbReference type="Pfam" id="PF00908">
    <property type="entry name" value="dTDP_sugar_isom"/>
    <property type="match status" value="1"/>
</dbReference>
<feature type="site" description="Participates in a stacking interaction with the thymidine ring of dTDP-4-oxo-6-deoxyglucose" evidence="6">
    <location>
        <position position="138"/>
    </location>
</feature>
<dbReference type="PANTHER" id="PTHR21047">
    <property type="entry name" value="DTDP-6-DEOXY-D-GLUCOSE-3,5 EPIMERASE"/>
    <property type="match status" value="1"/>
</dbReference>
<name>A0A7X0H649_9BACT</name>
<dbReference type="GO" id="GO:0019305">
    <property type="term" value="P:dTDP-rhamnose biosynthetic process"/>
    <property type="evidence" value="ECO:0007669"/>
    <property type="project" value="UniProtKB-UniRule"/>
</dbReference>
<sequence>MRLEPTPIPGVHVVELEPIADERGAFARTFCWDTFAQAGITFDAVQCNTSLNTKKHTLRGMHYQQAPHGEPKLVRVTQGRVFDVAVDLRPDSPTHRQWFGLELSADNHQSLYIPDGCAHGFITLEDDCEVFYMMGAPYVADAARGVRYDDPAFGIDWPAAPAVIGDRDAHYPDYTP</sequence>
<dbReference type="InterPro" id="IPR014710">
    <property type="entry name" value="RmlC-like_jellyroll"/>
</dbReference>
<evidence type="ECO:0000313" key="9">
    <source>
        <dbReference type="Proteomes" id="UP000541810"/>
    </source>
</evidence>
<evidence type="ECO:0000256" key="7">
    <source>
        <dbReference type="RuleBase" id="RU364069"/>
    </source>
</evidence>
<evidence type="ECO:0000256" key="6">
    <source>
        <dbReference type="PIRSR" id="PIRSR600888-3"/>
    </source>
</evidence>
<dbReference type="GO" id="GO:0000271">
    <property type="term" value="P:polysaccharide biosynthetic process"/>
    <property type="evidence" value="ECO:0007669"/>
    <property type="project" value="TreeGrafter"/>
</dbReference>
<comment type="similarity">
    <text evidence="7">Belongs to the dTDP-4-dehydrorhamnose 3,5-epimerase family.</text>
</comment>
<dbReference type="InterPro" id="IPR011051">
    <property type="entry name" value="RmlC_Cupin_sf"/>
</dbReference>
<feature type="active site" description="Proton donor" evidence="5">
    <location>
        <position position="132"/>
    </location>
</feature>
<dbReference type="Gene3D" id="2.60.120.10">
    <property type="entry name" value="Jelly Rolls"/>
    <property type="match status" value="1"/>
</dbReference>
<dbReference type="EMBL" id="JACHGY010000001">
    <property type="protein sequence ID" value="MBB6430016.1"/>
    <property type="molecule type" value="Genomic_DNA"/>
</dbReference>
<proteinExistence type="inferred from homology"/>
<dbReference type="UniPathway" id="UPA00124"/>
<organism evidence="8 9">
    <name type="scientific">Algisphaera agarilytica</name>
    <dbReference type="NCBI Taxonomy" id="1385975"/>
    <lineage>
        <taxon>Bacteria</taxon>
        <taxon>Pseudomonadati</taxon>
        <taxon>Planctomycetota</taxon>
        <taxon>Phycisphaerae</taxon>
        <taxon>Phycisphaerales</taxon>
        <taxon>Phycisphaeraceae</taxon>
        <taxon>Algisphaera</taxon>
    </lineage>
</organism>
<dbReference type="EC" id="5.1.3.13" evidence="3 7"/>
<dbReference type="NCBIfam" id="TIGR01221">
    <property type="entry name" value="rmlC"/>
    <property type="match status" value="1"/>
</dbReference>
<evidence type="ECO:0000256" key="2">
    <source>
        <dbReference type="ARBA" id="ARBA00001997"/>
    </source>
</evidence>
<evidence type="ECO:0000256" key="4">
    <source>
        <dbReference type="ARBA" id="ARBA00019595"/>
    </source>
</evidence>
<dbReference type="PANTHER" id="PTHR21047:SF2">
    <property type="entry name" value="THYMIDINE DIPHOSPHO-4-KETO-RHAMNOSE 3,5-EPIMERASE"/>
    <property type="match status" value="1"/>
</dbReference>
<accession>A0A7X0H649</accession>
<feature type="active site" description="Proton acceptor" evidence="5">
    <location>
        <position position="62"/>
    </location>
</feature>